<dbReference type="Pfam" id="PF00583">
    <property type="entry name" value="Acetyltransf_1"/>
    <property type="match status" value="1"/>
</dbReference>
<dbReference type="Gene3D" id="3.40.630.30">
    <property type="match status" value="1"/>
</dbReference>
<dbReference type="PROSITE" id="PS51186">
    <property type="entry name" value="GNAT"/>
    <property type="match status" value="1"/>
</dbReference>
<dbReference type="SUPFAM" id="SSF55729">
    <property type="entry name" value="Acyl-CoA N-acyltransferases (Nat)"/>
    <property type="match status" value="1"/>
</dbReference>
<sequence length="330" mass="37014">MSPGSQMEILDLRHFSAAQLRPLLRDEASQWQRRLHWNYTQSTDLLLEYLDSRILPGVVAYSSKRVIGYAFAVYEAAKAVIGDVYAFTETGSQINPICDNMLMHLIEILEATPAVDRIESQLLMFPAGSLHTPFLSRGFQAHPRLFMLCDLAQSPLGKQFVPPPVPAGIYLEPWRTSFTTQAAQLIHRCYEGHTDASINDQYRTLHGAERFLHNIIRFPGCGVFDADNSWLLLDAASANGIPRIEAMVLSSRVDHDAGHITQLCVAPGARHKGLGRFLLQQVASVLLRRRYTALSLTVTESNGPARQLYEGLGFQAWHRFEAMVWEKPGN</sequence>
<proteinExistence type="predicted"/>
<name>A0A1H5WG74_9BACT</name>
<keyword evidence="5" id="KW-1185">Reference proteome</keyword>
<dbReference type="InterPro" id="IPR016181">
    <property type="entry name" value="Acyl_CoA_acyltransferase"/>
</dbReference>
<dbReference type="GO" id="GO:0016747">
    <property type="term" value="F:acyltransferase activity, transferring groups other than amino-acyl groups"/>
    <property type="evidence" value="ECO:0007669"/>
    <property type="project" value="InterPro"/>
</dbReference>
<dbReference type="AlphaFoldDB" id="A0A1H5WG74"/>
<keyword evidence="1 4" id="KW-0808">Transferase</keyword>
<evidence type="ECO:0000259" key="3">
    <source>
        <dbReference type="PROSITE" id="PS51186"/>
    </source>
</evidence>
<evidence type="ECO:0000256" key="2">
    <source>
        <dbReference type="ARBA" id="ARBA00023315"/>
    </source>
</evidence>
<dbReference type="Proteomes" id="UP000236728">
    <property type="component" value="Unassembled WGS sequence"/>
</dbReference>
<dbReference type="EMBL" id="FNVA01000002">
    <property type="protein sequence ID" value="SEF97817.1"/>
    <property type="molecule type" value="Genomic_DNA"/>
</dbReference>
<dbReference type="CDD" id="cd04301">
    <property type="entry name" value="NAT_SF"/>
    <property type="match status" value="1"/>
</dbReference>
<dbReference type="PANTHER" id="PTHR43420:SF12">
    <property type="entry name" value="N-ACETYLTRANSFERASE DOMAIN-CONTAINING PROTEIN"/>
    <property type="match status" value="1"/>
</dbReference>
<evidence type="ECO:0000313" key="4">
    <source>
        <dbReference type="EMBL" id="SEF97817.1"/>
    </source>
</evidence>
<reference evidence="4 5" key="1">
    <citation type="submission" date="2016-10" db="EMBL/GenBank/DDBJ databases">
        <authorList>
            <person name="de Groot N.N."/>
        </authorList>
    </citation>
    <scope>NUCLEOTIDE SEQUENCE [LARGE SCALE GENOMIC DNA]</scope>
    <source>
        <strain evidence="4 5">DSM 22489</strain>
    </source>
</reference>
<dbReference type="PANTHER" id="PTHR43420">
    <property type="entry name" value="ACETYLTRANSFERASE"/>
    <property type="match status" value="1"/>
</dbReference>
<accession>A0A1H5WG74</accession>
<dbReference type="InterPro" id="IPR050680">
    <property type="entry name" value="YpeA/RimI_acetyltransf"/>
</dbReference>
<protein>
    <submittedName>
        <fullName evidence="4">Acetyltransferase (GNAT) family protein</fullName>
    </submittedName>
</protein>
<gene>
    <name evidence="4" type="ORF">SAMN05421819_1545</name>
</gene>
<dbReference type="InterPro" id="IPR000182">
    <property type="entry name" value="GNAT_dom"/>
</dbReference>
<organism evidence="4 5">
    <name type="scientific">Bryocella elongata</name>
    <dbReference type="NCBI Taxonomy" id="863522"/>
    <lineage>
        <taxon>Bacteria</taxon>
        <taxon>Pseudomonadati</taxon>
        <taxon>Acidobacteriota</taxon>
        <taxon>Terriglobia</taxon>
        <taxon>Terriglobales</taxon>
        <taxon>Acidobacteriaceae</taxon>
        <taxon>Bryocella</taxon>
    </lineage>
</organism>
<feature type="domain" description="N-acetyltransferase" evidence="3">
    <location>
        <begin position="185"/>
        <end position="330"/>
    </location>
</feature>
<dbReference type="OrthoDB" id="106155at2"/>
<evidence type="ECO:0000256" key="1">
    <source>
        <dbReference type="ARBA" id="ARBA00022679"/>
    </source>
</evidence>
<keyword evidence="2" id="KW-0012">Acyltransferase</keyword>
<evidence type="ECO:0000313" key="5">
    <source>
        <dbReference type="Proteomes" id="UP000236728"/>
    </source>
</evidence>